<dbReference type="Proteomes" id="UP000030889">
    <property type="component" value="Unassembled WGS sequence"/>
</dbReference>
<dbReference type="SUPFAM" id="SSF102114">
    <property type="entry name" value="Radical SAM enzymes"/>
    <property type="match status" value="1"/>
</dbReference>
<organism evidence="1 2">
    <name type="scientific">Alistipes inops</name>
    <dbReference type="NCBI Taxonomy" id="1501391"/>
    <lineage>
        <taxon>Bacteria</taxon>
        <taxon>Pseudomonadati</taxon>
        <taxon>Bacteroidota</taxon>
        <taxon>Bacteroidia</taxon>
        <taxon>Bacteroidales</taxon>
        <taxon>Rikenellaceae</taxon>
        <taxon>Alistipes</taxon>
    </lineage>
</organism>
<accession>A0ABR4YGT4</accession>
<sequence>MAISFDPEGYAYKCWEVIGNKEYAIGKINNEGRLMDINEKILNRQLFGADTLEDVVCSQCKYLPICNGGCPLQRIENKFDNGHNCNCTFYKGYMAEFLKIHIARKKAIEFQSTNK</sequence>
<keyword evidence="2" id="KW-1185">Reference proteome</keyword>
<evidence type="ECO:0000313" key="1">
    <source>
        <dbReference type="EMBL" id="KHE39957.1"/>
    </source>
</evidence>
<evidence type="ECO:0008006" key="3">
    <source>
        <dbReference type="Google" id="ProtNLM"/>
    </source>
</evidence>
<name>A0ABR4YGT4_9BACT</name>
<dbReference type="NCBIfam" id="TIGR04085">
    <property type="entry name" value="rSAM_more_4Fe4S"/>
    <property type="match status" value="1"/>
</dbReference>
<gene>
    <name evidence="1" type="ORF">LG35_10155</name>
</gene>
<dbReference type="InterPro" id="IPR013785">
    <property type="entry name" value="Aldolase_TIM"/>
</dbReference>
<dbReference type="EMBL" id="JRGF01000029">
    <property type="protein sequence ID" value="KHE39957.1"/>
    <property type="molecule type" value="Genomic_DNA"/>
</dbReference>
<evidence type="ECO:0000313" key="2">
    <source>
        <dbReference type="Proteomes" id="UP000030889"/>
    </source>
</evidence>
<dbReference type="InterPro" id="IPR023885">
    <property type="entry name" value="4Fe4S-binding_SPASM_dom"/>
</dbReference>
<reference evidence="1 2" key="1">
    <citation type="submission" date="2014-09" db="EMBL/GenBank/DDBJ databases">
        <title>Alistipes sp. 627, sp. nov., a novel member of the family Rikenellaceae isolated from human faeces.</title>
        <authorList>
            <person name="Shkoporov A.N."/>
            <person name="Chaplin A.V."/>
            <person name="Motuzova O.V."/>
            <person name="Kafarskaia L.I."/>
            <person name="Khokhlova E.V."/>
            <person name="Efimov B.A."/>
        </authorList>
    </citation>
    <scope>NUCLEOTIDE SEQUENCE [LARGE SCALE GENOMIC DNA]</scope>
    <source>
        <strain evidence="1 2">627</strain>
    </source>
</reference>
<dbReference type="InterPro" id="IPR058240">
    <property type="entry name" value="rSAM_sf"/>
</dbReference>
<dbReference type="Gene3D" id="3.20.20.70">
    <property type="entry name" value="Aldolase class I"/>
    <property type="match status" value="1"/>
</dbReference>
<protein>
    <recommendedName>
        <fullName evidence="3">SPASM domain-containing protein</fullName>
    </recommendedName>
</protein>
<proteinExistence type="predicted"/>
<comment type="caution">
    <text evidence="1">The sequence shown here is derived from an EMBL/GenBank/DDBJ whole genome shotgun (WGS) entry which is preliminary data.</text>
</comment>